<evidence type="ECO:0000256" key="5">
    <source>
        <dbReference type="HAMAP-Rule" id="MF_00006"/>
    </source>
</evidence>
<dbReference type="Proteomes" id="UP001595807">
    <property type="component" value="Unassembled WGS sequence"/>
</dbReference>
<dbReference type="Gene3D" id="1.10.275.10">
    <property type="entry name" value="Fumarase/aspartase (N-terminal domain)"/>
    <property type="match status" value="1"/>
</dbReference>
<comment type="catalytic activity">
    <reaction evidence="5">
        <text>2-(N(omega)-L-arginino)succinate = fumarate + L-arginine</text>
        <dbReference type="Rhea" id="RHEA:24020"/>
        <dbReference type="ChEBI" id="CHEBI:29806"/>
        <dbReference type="ChEBI" id="CHEBI:32682"/>
        <dbReference type="ChEBI" id="CHEBI:57472"/>
        <dbReference type="EC" id="4.3.2.1"/>
    </reaction>
</comment>
<dbReference type="Gene3D" id="1.10.40.30">
    <property type="entry name" value="Fumarase/aspartase (C-terminal domain)"/>
    <property type="match status" value="1"/>
</dbReference>
<dbReference type="Gene3D" id="1.20.200.10">
    <property type="entry name" value="Fumarase/aspartase (Central domain)"/>
    <property type="match status" value="1"/>
</dbReference>
<dbReference type="PANTHER" id="PTHR43814:SF1">
    <property type="entry name" value="ARGININOSUCCINATE LYASE"/>
    <property type="match status" value="1"/>
</dbReference>
<dbReference type="RefSeq" id="WP_380424728.1">
    <property type="nucleotide sequence ID" value="NZ_JBHRZV010000006.1"/>
</dbReference>
<keyword evidence="5" id="KW-0963">Cytoplasm</keyword>
<keyword evidence="5" id="KW-0028">Amino-acid biosynthesis</keyword>
<dbReference type="InterPro" id="IPR029419">
    <property type="entry name" value="Arg_succ_lyase_C"/>
</dbReference>
<gene>
    <name evidence="5 8" type="primary">argH</name>
    <name evidence="8" type="ORF">ACFORF_01570</name>
</gene>
<keyword evidence="3 5" id="KW-0055">Arginine biosynthesis</keyword>
<evidence type="ECO:0000256" key="2">
    <source>
        <dbReference type="ARBA" id="ARBA00012338"/>
    </source>
</evidence>
<comment type="caution">
    <text evidence="8">The sequence shown here is derived from an EMBL/GenBank/DDBJ whole genome shotgun (WGS) entry which is preliminary data.</text>
</comment>
<name>A0ABV8CU34_9STRE</name>
<dbReference type="EMBL" id="JBHRZV010000006">
    <property type="protein sequence ID" value="MFC3927323.1"/>
    <property type="molecule type" value="Genomic_DNA"/>
</dbReference>
<dbReference type="PANTHER" id="PTHR43814">
    <property type="entry name" value="ARGININOSUCCINATE LYASE"/>
    <property type="match status" value="1"/>
</dbReference>
<comment type="subcellular location">
    <subcellularLocation>
        <location evidence="5">Cytoplasm</location>
    </subcellularLocation>
</comment>
<evidence type="ECO:0000256" key="4">
    <source>
        <dbReference type="ARBA" id="ARBA00023239"/>
    </source>
</evidence>
<dbReference type="PRINTS" id="PR00145">
    <property type="entry name" value="ARGSUCLYASE"/>
</dbReference>
<dbReference type="InterPro" id="IPR020557">
    <property type="entry name" value="Fumarate_lyase_CS"/>
</dbReference>
<sequence>MTQTENHKLWGGRFEASLEAWVEEFGASISFDQKMAEFDITGSLAHVTMLGETGIISSDEADQIKQGLKELLVDFHAGKLVFDVTNEDIHMNIESLLTAKIGPVAGKLHTARSRNDQVATDMHLYLKAKLSEVLEKLTALRTCLVTLADEHVETIMPGYTHLQHAQPISFGHHLMAYYQMFTRDSERFAFNIQHTDLSPLGAVALAGTTFPIDRQLTSDLMGFAAPYVNSLDAVSDRDFILEFLANSSILMMHMSRLCEELINWCSHEYQFVSLSDAYSTGSSIMPQKKNPDMAELIRGKSGRVYGNLVGFLTVMKSLPLAYNKDLQEDKEGMFDTVETILPALAILTGMLETMTVNTATMAQSTEKDFSNATELADYLAAKGLPFREAHEIVGKLVLDCTKVGHYLQDVPLEVYQSISPLIEADIYQTLQSKTAVERRNSLGGTGFEQVKVQVQQAKQVLASE</sequence>
<dbReference type="InterPro" id="IPR000362">
    <property type="entry name" value="Fumarate_lyase_fam"/>
</dbReference>
<feature type="domain" description="Argininosuccinate lyase C-terminal" evidence="7">
    <location>
        <begin position="369"/>
        <end position="437"/>
    </location>
</feature>
<dbReference type="InterPro" id="IPR022761">
    <property type="entry name" value="Fumarate_lyase_N"/>
</dbReference>
<dbReference type="NCBIfam" id="TIGR00838">
    <property type="entry name" value="argH"/>
    <property type="match status" value="1"/>
</dbReference>
<feature type="domain" description="Fumarate lyase N-terminal" evidence="6">
    <location>
        <begin position="12"/>
        <end position="306"/>
    </location>
</feature>
<dbReference type="InterPro" id="IPR009049">
    <property type="entry name" value="Argininosuccinate_lyase"/>
</dbReference>
<keyword evidence="4 5" id="KW-0456">Lyase</keyword>
<comment type="similarity">
    <text evidence="5">Belongs to the lyase 1 family. Argininosuccinate lyase subfamily.</text>
</comment>
<dbReference type="Pfam" id="PF00206">
    <property type="entry name" value="Lyase_1"/>
    <property type="match status" value="1"/>
</dbReference>
<evidence type="ECO:0000313" key="8">
    <source>
        <dbReference type="EMBL" id="MFC3927323.1"/>
    </source>
</evidence>
<accession>A0ABV8CU34</accession>
<reference evidence="9" key="1">
    <citation type="journal article" date="2019" name="Int. J. Syst. Evol. Microbiol.">
        <title>The Global Catalogue of Microorganisms (GCM) 10K type strain sequencing project: providing services to taxonomists for standard genome sequencing and annotation.</title>
        <authorList>
            <consortium name="The Broad Institute Genomics Platform"/>
            <consortium name="The Broad Institute Genome Sequencing Center for Infectious Disease"/>
            <person name="Wu L."/>
            <person name="Ma J."/>
        </authorList>
    </citation>
    <scope>NUCLEOTIDE SEQUENCE [LARGE SCALE GENOMIC DNA]</scope>
    <source>
        <strain evidence="9">CCUG 67170</strain>
    </source>
</reference>
<evidence type="ECO:0000259" key="7">
    <source>
        <dbReference type="Pfam" id="PF14698"/>
    </source>
</evidence>
<evidence type="ECO:0000256" key="1">
    <source>
        <dbReference type="ARBA" id="ARBA00004941"/>
    </source>
</evidence>
<organism evidence="8 9">
    <name type="scientific">Streptococcus caprae</name>
    <dbReference type="NCBI Taxonomy" id="1640501"/>
    <lineage>
        <taxon>Bacteria</taxon>
        <taxon>Bacillati</taxon>
        <taxon>Bacillota</taxon>
        <taxon>Bacilli</taxon>
        <taxon>Lactobacillales</taxon>
        <taxon>Streptococcaceae</taxon>
        <taxon>Streptococcus</taxon>
    </lineage>
</organism>
<dbReference type="PROSITE" id="PS00163">
    <property type="entry name" value="FUMARATE_LYASES"/>
    <property type="match status" value="1"/>
</dbReference>
<comment type="pathway">
    <text evidence="1 5">Amino-acid biosynthesis; L-arginine biosynthesis; L-arginine from L-ornithine and carbamoyl phosphate: step 3/3.</text>
</comment>
<protein>
    <recommendedName>
        <fullName evidence="2 5">Argininosuccinate lyase</fullName>
        <shortName evidence="5">ASAL</shortName>
        <ecNumber evidence="2 5">4.3.2.1</ecNumber>
    </recommendedName>
    <alternativeName>
        <fullName evidence="5">Arginosuccinase</fullName>
    </alternativeName>
</protein>
<keyword evidence="9" id="KW-1185">Reference proteome</keyword>
<dbReference type="HAMAP" id="MF_00006">
    <property type="entry name" value="Arg_succ_lyase"/>
    <property type="match status" value="1"/>
</dbReference>
<dbReference type="GO" id="GO:0004056">
    <property type="term" value="F:argininosuccinate lyase activity"/>
    <property type="evidence" value="ECO:0007669"/>
    <property type="project" value="UniProtKB-EC"/>
</dbReference>
<dbReference type="InterPro" id="IPR024083">
    <property type="entry name" value="Fumarase/histidase_N"/>
</dbReference>
<proteinExistence type="inferred from homology"/>
<evidence type="ECO:0000313" key="9">
    <source>
        <dbReference type="Proteomes" id="UP001595807"/>
    </source>
</evidence>
<evidence type="ECO:0000256" key="3">
    <source>
        <dbReference type="ARBA" id="ARBA00022571"/>
    </source>
</evidence>
<evidence type="ECO:0000259" key="6">
    <source>
        <dbReference type="Pfam" id="PF00206"/>
    </source>
</evidence>
<dbReference type="CDD" id="cd01359">
    <property type="entry name" value="Argininosuccinate_lyase"/>
    <property type="match status" value="1"/>
</dbReference>
<dbReference type="SUPFAM" id="SSF48557">
    <property type="entry name" value="L-aspartase-like"/>
    <property type="match status" value="1"/>
</dbReference>
<dbReference type="PRINTS" id="PR00149">
    <property type="entry name" value="FUMRATELYASE"/>
</dbReference>
<dbReference type="EC" id="4.3.2.1" evidence="2 5"/>
<dbReference type="Pfam" id="PF14698">
    <property type="entry name" value="ASL_C2"/>
    <property type="match status" value="1"/>
</dbReference>
<dbReference type="InterPro" id="IPR008948">
    <property type="entry name" value="L-Aspartase-like"/>
</dbReference>